<protein>
    <submittedName>
        <fullName evidence="1">Uncharacterized protein</fullName>
    </submittedName>
</protein>
<dbReference type="EMBL" id="BTRK01000003">
    <property type="protein sequence ID" value="GMR40718.1"/>
    <property type="molecule type" value="Genomic_DNA"/>
</dbReference>
<accession>A0AAN4ZGE9</accession>
<comment type="caution">
    <text evidence="1">The sequence shown here is derived from an EMBL/GenBank/DDBJ whole genome shotgun (WGS) entry which is preliminary data.</text>
</comment>
<gene>
    <name evidence="1" type="ORF">PMAYCL1PPCAC_10913</name>
</gene>
<evidence type="ECO:0000313" key="1">
    <source>
        <dbReference type="EMBL" id="GMR40718.1"/>
    </source>
</evidence>
<organism evidence="1 2">
    <name type="scientific">Pristionchus mayeri</name>
    <dbReference type="NCBI Taxonomy" id="1317129"/>
    <lineage>
        <taxon>Eukaryota</taxon>
        <taxon>Metazoa</taxon>
        <taxon>Ecdysozoa</taxon>
        <taxon>Nematoda</taxon>
        <taxon>Chromadorea</taxon>
        <taxon>Rhabditida</taxon>
        <taxon>Rhabditina</taxon>
        <taxon>Diplogasteromorpha</taxon>
        <taxon>Diplogasteroidea</taxon>
        <taxon>Neodiplogasteridae</taxon>
        <taxon>Pristionchus</taxon>
    </lineage>
</organism>
<proteinExistence type="predicted"/>
<dbReference type="Proteomes" id="UP001328107">
    <property type="component" value="Unassembled WGS sequence"/>
</dbReference>
<keyword evidence="2" id="KW-1185">Reference proteome</keyword>
<reference evidence="2" key="1">
    <citation type="submission" date="2022-10" db="EMBL/GenBank/DDBJ databases">
        <title>Genome assembly of Pristionchus species.</title>
        <authorList>
            <person name="Yoshida K."/>
            <person name="Sommer R.J."/>
        </authorList>
    </citation>
    <scope>NUCLEOTIDE SEQUENCE [LARGE SCALE GENOMIC DNA]</scope>
    <source>
        <strain evidence="2">RS5460</strain>
    </source>
</reference>
<evidence type="ECO:0000313" key="2">
    <source>
        <dbReference type="Proteomes" id="UP001328107"/>
    </source>
</evidence>
<dbReference type="AlphaFoldDB" id="A0AAN4ZGE9"/>
<name>A0AAN4ZGE9_9BILA</name>
<sequence>MRRTTQEAAAIVPDAEQDNQATMAHSSSDHSVTKIATAFVHDSFREVAGMPNFKEPLDEFSEDDLPTTVDINCQSETKLHTRPVLTVQTTGLEMVSHDQHLYLPHIPSGMLSPSAHRLRMPIIPDDDIDIPSTSSQSSASYML</sequence>